<dbReference type="Pfam" id="PF14269">
    <property type="entry name" value="Arylsulfotran_2"/>
    <property type="match status" value="1"/>
</dbReference>
<dbReference type="PANTHER" id="PTHR35340">
    <property type="entry name" value="PQQ ENZYME REPEAT PROTEIN-RELATED"/>
    <property type="match status" value="1"/>
</dbReference>
<dbReference type="Proteomes" id="UP001150238">
    <property type="component" value="Unassembled WGS sequence"/>
</dbReference>
<gene>
    <name evidence="1" type="ORF">C8J55DRAFT_536201</name>
</gene>
<sequence>MTSPLFLNCVRSDSVFISSSDYTAGAYGAGPYQTFFTSNATPVAFNFVQALNKSTNSLSSGYLFTSPRGTSTVQPSASIFDNNGHLIWDGSAWGETLVFQVETYLGEPHILVWSGDILGTGIGSGYLNLLNSKYERVARYTTNLTGITGSTYADFHEARITTNNTGLMTAYYTREYDLSPYGGPSSGYLFDSVFQELNITSGETLFTWYASHHVDPSECYNAIGTGGGSTDEAWDYFANDGNYLISSRHCFTIYYLNGSNGEIIWKMGGANSSFAMGDGANYSWQHHARWVNKNDTYATMTVFDNGGEYGEYDESSSRGLYLALNFTSMTVELLQDFIPYNYTVSESQGSVQLQPNGNFLVGWGFMPWYSEYSSTGELLWTAQFGVIDLLTYTDRMLRFNWTGEPTDPPSLQLVQSSSSNLTTVHVSWNGDTRTEKWELIGASDSSGSDALSLYNQTRSGFETTFTFNTATNSAISSDNTHLGTSNFTSSGNGAVALVIGAWRGMMIVIIIYSLEVI</sequence>
<accession>A0A9W9ACC2</accession>
<dbReference type="InterPro" id="IPR039535">
    <property type="entry name" value="ASST-like"/>
</dbReference>
<dbReference type="InterPro" id="IPR053143">
    <property type="entry name" value="Arylsulfate_ST"/>
</dbReference>
<protein>
    <submittedName>
        <fullName evidence="1">ASST-domain-containing protein</fullName>
    </submittedName>
</protein>
<comment type="caution">
    <text evidence="1">The sequence shown here is derived from an EMBL/GenBank/DDBJ whole genome shotgun (WGS) entry which is preliminary data.</text>
</comment>
<evidence type="ECO:0000313" key="2">
    <source>
        <dbReference type="Proteomes" id="UP001150238"/>
    </source>
</evidence>
<dbReference type="EMBL" id="JANVFS010000016">
    <property type="protein sequence ID" value="KAJ4479560.1"/>
    <property type="molecule type" value="Genomic_DNA"/>
</dbReference>
<reference evidence="1" key="2">
    <citation type="journal article" date="2023" name="Proc. Natl. Acad. Sci. U.S.A.">
        <title>A global phylogenomic analysis of the shiitake genus Lentinula.</title>
        <authorList>
            <person name="Sierra-Patev S."/>
            <person name="Min B."/>
            <person name="Naranjo-Ortiz M."/>
            <person name="Looney B."/>
            <person name="Konkel Z."/>
            <person name="Slot J.C."/>
            <person name="Sakamoto Y."/>
            <person name="Steenwyk J.L."/>
            <person name="Rokas A."/>
            <person name="Carro J."/>
            <person name="Camarero S."/>
            <person name="Ferreira P."/>
            <person name="Molpeceres G."/>
            <person name="Ruiz-Duenas F.J."/>
            <person name="Serrano A."/>
            <person name="Henrissat B."/>
            <person name="Drula E."/>
            <person name="Hughes K.W."/>
            <person name="Mata J.L."/>
            <person name="Ishikawa N.K."/>
            <person name="Vargas-Isla R."/>
            <person name="Ushijima S."/>
            <person name="Smith C.A."/>
            <person name="Donoghue J."/>
            <person name="Ahrendt S."/>
            <person name="Andreopoulos W."/>
            <person name="He G."/>
            <person name="LaButti K."/>
            <person name="Lipzen A."/>
            <person name="Ng V."/>
            <person name="Riley R."/>
            <person name="Sandor L."/>
            <person name="Barry K."/>
            <person name="Martinez A.T."/>
            <person name="Xiao Y."/>
            <person name="Gibbons J.G."/>
            <person name="Terashima K."/>
            <person name="Grigoriev I.V."/>
            <person name="Hibbett D."/>
        </authorList>
    </citation>
    <scope>NUCLEOTIDE SEQUENCE</scope>
    <source>
        <strain evidence="1">Sp2 HRB7682 ss15</strain>
    </source>
</reference>
<proteinExistence type="predicted"/>
<dbReference type="AlphaFoldDB" id="A0A9W9ACC2"/>
<name>A0A9W9ACC2_9AGAR</name>
<reference evidence="1" key="1">
    <citation type="submission" date="2022-08" db="EMBL/GenBank/DDBJ databases">
        <authorList>
            <consortium name="DOE Joint Genome Institute"/>
            <person name="Min B."/>
            <person name="Riley R."/>
            <person name="Sierra-Patev S."/>
            <person name="Naranjo-Ortiz M."/>
            <person name="Looney B."/>
            <person name="Konkel Z."/>
            <person name="Slot J.C."/>
            <person name="Sakamoto Y."/>
            <person name="Steenwyk J.L."/>
            <person name="Rokas A."/>
            <person name="Carro J."/>
            <person name="Camarero S."/>
            <person name="Ferreira P."/>
            <person name="Molpeceres G."/>
            <person name="Ruiz-Duenas F.J."/>
            <person name="Serrano A."/>
            <person name="Henrissat B."/>
            <person name="Drula E."/>
            <person name="Hughes K.W."/>
            <person name="Mata J.L."/>
            <person name="Ishikawa N.K."/>
            <person name="Vargas-Isla R."/>
            <person name="Ushijima S."/>
            <person name="Smith C.A."/>
            <person name="Ahrendt S."/>
            <person name="Andreopoulos W."/>
            <person name="He G."/>
            <person name="Labutti K."/>
            <person name="Lipzen A."/>
            <person name="Ng V."/>
            <person name="Sandor L."/>
            <person name="Barry K."/>
            <person name="Martinez A.T."/>
            <person name="Xiao Y."/>
            <person name="Gibbons J.G."/>
            <person name="Terashima K."/>
            <person name="Hibbett D.S."/>
            <person name="Grigoriev I.V."/>
        </authorList>
    </citation>
    <scope>NUCLEOTIDE SEQUENCE</scope>
    <source>
        <strain evidence="1">Sp2 HRB7682 ss15</strain>
    </source>
</reference>
<organism evidence="1 2">
    <name type="scientific">Lentinula lateritia</name>
    <dbReference type="NCBI Taxonomy" id="40482"/>
    <lineage>
        <taxon>Eukaryota</taxon>
        <taxon>Fungi</taxon>
        <taxon>Dikarya</taxon>
        <taxon>Basidiomycota</taxon>
        <taxon>Agaricomycotina</taxon>
        <taxon>Agaricomycetes</taxon>
        <taxon>Agaricomycetidae</taxon>
        <taxon>Agaricales</taxon>
        <taxon>Marasmiineae</taxon>
        <taxon>Omphalotaceae</taxon>
        <taxon>Lentinula</taxon>
    </lineage>
</organism>
<dbReference type="PANTHER" id="PTHR35340:SF5">
    <property type="entry name" value="ASST-DOMAIN-CONTAINING PROTEIN"/>
    <property type="match status" value="1"/>
</dbReference>
<evidence type="ECO:0000313" key="1">
    <source>
        <dbReference type="EMBL" id="KAJ4479560.1"/>
    </source>
</evidence>